<evidence type="ECO:0000313" key="3">
    <source>
        <dbReference type="EMBL" id="MFD2524084.1"/>
    </source>
</evidence>
<dbReference type="SUPFAM" id="SSF49452">
    <property type="entry name" value="Starch-binding domain-like"/>
    <property type="match status" value="1"/>
</dbReference>
<feature type="signal peptide" evidence="1">
    <location>
        <begin position="1"/>
        <end position="20"/>
    </location>
</feature>
<dbReference type="EMBL" id="JBHULC010000039">
    <property type="protein sequence ID" value="MFD2524084.1"/>
    <property type="molecule type" value="Genomic_DNA"/>
</dbReference>
<feature type="domain" description="Outer membrane protein beta-barrel" evidence="2">
    <location>
        <begin position="467"/>
        <end position="765"/>
    </location>
</feature>
<dbReference type="Pfam" id="PF13715">
    <property type="entry name" value="CarbopepD_reg_2"/>
    <property type="match status" value="1"/>
</dbReference>
<dbReference type="RefSeq" id="WP_340238547.1">
    <property type="nucleotide sequence ID" value="NZ_JBBEWC010000010.1"/>
</dbReference>
<evidence type="ECO:0000313" key="4">
    <source>
        <dbReference type="Proteomes" id="UP001597510"/>
    </source>
</evidence>
<protein>
    <submittedName>
        <fullName evidence="3">Outer membrane beta-barrel protein</fullName>
    </submittedName>
</protein>
<feature type="domain" description="Outer membrane protein beta-barrel" evidence="2">
    <location>
        <begin position="770"/>
        <end position="923"/>
    </location>
</feature>
<comment type="caution">
    <text evidence="3">The sequence shown here is derived from an EMBL/GenBank/DDBJ whole genome shotgun (WGS) entry which is preliminary data.</text>
</comment>
<keyword evidence="4" id="KW-1185">Reference proteome</keyword>
<dbReference type="InterPro" id="IPR013784">
    <property type="entry name" value="Carb-bd-like_fold"/>
</dbReference>
<accession>A0ABW5JDD2</accession>
<sequence>MKKRLLLLAVLMHSAFFLFAQNPTRFSIKGIAIDSGNAVMPFATVMLLQPKDSTLVNFGRTDENGAFEFKNVKKANYLLKISFVGYIPFQTDVKPVDGAVNDLGKLKLKPIANELMEVVVKTARAPLNIKGDTIEYNAASFKVPPGSSVEDLLRKLPGVQIDQDGNIKAQGQDVKKVTVDGKSFFGNDPKAATKNLPAEAITKVQIFNDKSEQAKATGVDDGKKEKTVNLELKDDFKKGGFGKVTAGIGTQERAELKGNYNRFDSKQQFSVLGLGNNINQTGISRDDFQDFRGSQANNWGDEADFGFSSGVRYFYDNDTEESITIPIGGRNFQGFSENYAAGANYNYDTKKTKFSSNYYFSQTQQLVSKKMERENFLNNNSSFKNFENSYQNRISRNHRASLRFEKTIDSLNTLILIGNGRMGDGTTKFNSLQEFFRNGTTKSNETAINNFNDFNSTAVALIGLYRHKFMKKGRNFAASLTYNYNISDGEARQNSINQLFDAPVGSIPTNINQINFTNSPRHLVKSSLLFVEPLSKKFFSETFYNFSLRREAVDRNVQTTDGSRIDSLSNYYNNDFMYNRFGSSVRYNHKGINISFGLAAQHFQFTGNFARSKDATNFQKINRDVFALIPAGSVSIDLKNNRYIWADYSKEVSEPSIRDLQPIIDNSNTLFLRVGNPDLLPMSAHRAYIGYNMFNPASFTNMFFNINYSYNINQVIYNQIVDPVTLVTTARPTNISGGQNFGSWLGFGFPIVKTKSTFNINGGANISKNLIYINDVLNTTNNENYNVGFRLDLTPSDKFTLYTNGNLGITNTKYSLNTTQNQQIFNHSLGAEMNIALPASIYFSSNLNYRFYKNDRFGFNQHIPILYASLYKLLGKAKKAELRLSGYDLLKKNIGINQYASQNFVSQEQTQTLSRYFMLSFTYNMRGVSAKMRRQGWY</sequence>
<dbReference type="SUPFAM" id="SSF56935">
    <property type="entry name" value="Porins"/>
    <property type="match status" value="1"/>
</dbReference>
<gene>
    <name evidence="3" type="ORF">ACFSR2_24495</name>
</gene>
<keyword evidence="1" id="KW-0732">Signal</keyword>
<feature type="chain" id="PRO_5045812128" evidence="1">
    <location>
        <begin position="21"/>
        <end position="938"/>
    </location>
</feature>
<evidence type="ECO:0000256" key="1">
    <source>
        <dbReference type="SAM" id="SignalP"/>
    </source>
</evidence>
<reference evidence="4" key="1">
    <citation type="journal article" date="2019" name="Int. J. Syst. Evol. Microbiol.">
        <title>The Global Catalogue of Microorganisms (GCM) 10K type strain sequencing project: providing services to taxonomists for standard genome sequencing and annotation.</title>
        <authorList>
            <consortium name="The Broad Institute Genomics Platform"/>
            <consortium name="The Broad Institute Genome Sequencing Center for Infectious Disease"/>
            <person name="Wu L."/>
            <person name="Ma J."/>
        </authorList>
    </citation>
    <scope>NUCLEOTIDE SEQUENCE [LARGE SCALE GENOMIC DNA]</scope>
    <source>
        <strain evidence="4">KCTC 52344</strain>
    </source>
</reference>
<dbReference type="Pfam" id="PF14905">
    <property type="entry name" value="OMP_b-brl_3"/>
    <property type="match status" value="2"/>
</dbReference>
<dbReference type="InterPro" id="IPR041700">
    <property type="entry name" value="OMP_b-brl_3"/>
</dbReference>
<name>A0ABW5JDD2_9BACT</name>
<proteinExistence type="predicted"/>
<organism evidence="3 4">
    <name type="scientific">Emticicia soli</name>
    <dbReference type="NCBI Taxonomy" id="2027878"/>
    <lineage>
        <taxon>Bacteria</taxon>
        <taxon>Pseudomonadati</taxon>
        <taxon>Bacteroidota</taxon>
        <taxon>Cytophagia</taxon>
        <taxon>Cytophagales</taxon>
        <taxon>Leadbetterellaceae</taxon>
        <taxon>Emticicia</taxon>
    </lineage>
</organism>
<dbReference type="Proteomes" id="UP001597510">
    <property type="component" value="Unassembled WGS sequence"/>
</dbReference>
<evidence type="ECO:0000259" key="2">
    <source>
        <dbReference type="Pfam" id="PF14905"/>
    </source>
</evidence>